<feature type="chain" id="PRO_5042152475" description="Extracellular membrane protein CFEM domain-containing protein" evidence="1">
    <location>
        <begin position="20"/>
        <end position="210"/>
    </location>
</feature>
<name>A0AAD6YRC9_9AGAR</name>
<keyword evidence="3" id="KW-1185">Reference proteome</keyword>
<feature type="signal peptide" evidence="1">
    <location>
        <begin position="1"/>
        <end position="19"/>
    </location>
</feature>
<dbReference type="EMBL" id="JARJCW010000003">
    <property type="protein sequence ID" value="KAJ7226704.1"/>
    <property type="molecule type" value="Genomic_DNA"/>
</dbReference>
<sequence>MFSHTIVFLVCAAVPFAAAHPAPDAAAQPSLVNFGNLDFSSAPKACRSSCLSFTHDFDKSCTADIKCLCTDKLGAALRPCFSCVANTNTTQAAMAARIVLDEWANVCTNAGMAVATPSVNADIGAADGTTVSTSAEPAAVSAPASASSTDVSASASGSVSASASSASSSASNSAEYSVLKAQAVLGLYSLCLLCDGRTGLTSATACSMKL</sequence>
<dbReference type="AlphaFoldDB" id="A0AAD6YRC9"/>
<dbReference type="Proteomes" id="UP001219525">
    <property type="component" value="Unassembled WGS sequence"/>
</dbReference>
<gene>
    <name evidence="2" type="ORF">GGX14DRAFT_555295</name>
</gene>
<evidence type="ECO:0000313" key="3">
    <source>
        <dbReference type="Proteomes" id="UP001219525"/>
    </source>
</evidence>
<comment type="caution">
    <text evidence="2">The sequence shown here is derived from an EMBL/GenBank/DDBJ whole genome shotgun (WGS) entry which is preliminary data.</text>
</comment>
<keyword evidence="1" id="KW-0732">Signal</keyword>
<accession>A0AAD6YRC9</accession>
<reference evidence="2" key="1">
    <citation type="submission" date="2023-03" db="EMBL/GenBank/DDBJ databases">
        <title>Massive genome expansion in bonnet fungi (Mycena s.s.) driven by repeated elements and novel gene families across ecological guilds.</title>
        <authorList>
            <consortium name="Lawrence Berkeley National Laboratory"/>
            <person name="Harder C.B."/>
            <person name="Miyauchi S."/>
            <person name="Viragh M."/>
            <person name="Kuo A."/>
            <person name="Thoen E."/>
            <person name="Andreopoulos B."/>
            <person name="Lu D."/>
            <person name="Skrede I."/>
            <person name="Drula E."/>
            <person name="Henrissat B."/>
            <person name="Morin E."/>
            <person name="Kohler A."/>
            <person name="Barry K."/>
            <person name="LaButti K."/>
            <person name="Morin E."/>
            <person name="Salamov A."/>
            <person name="Lipzen A."/>
            <person name="Mereny Z."/>
            <person name="Hegedus B."/>
            <person name="Baldrian P."/>
            <person name="Stursova M."/>
            <person name="Weitz H."/>
            <person name="Taylor A."/>
            <person name="Grigoriev I.V."/>
            <person name="Nagy L.G."/>
            <person name="Martin F."/>
            <person name="Kauserud H."/>
        </authorList>
    </citation>
    <scope>NUCLEOTIDE SEQUENCE</scope>
    <source>
        <strain evidence="2">9144</strain>
    </source>
</reference>
<protein>
    <recommendedName>
        <fullName evidence="4">Extracellular membrane protein CFEM domain-containing protein</fullName>
    </recommendedName>
</protein>
<evidence type="ECO:0008006" key="4">
    <source>
        <dbReference type="Google" id="ProtNLM"/>
    </source>
</evidence>
<evidence type="ECO:0000256" key="1">
    <source>
        <dbReference type="SAM" id="SignalP"/>
    </source>
</evidence>
<evidence type="ECO:0000313" key="2">
    <source>
        <dbReference type="EMBL" id="KAJ7226704.1"/>
    </source>
</evidence>
<proteinExistence type="predicted"/>
<organism evidence="2 3">
    <name type="scientific">Mycena pura</name>
    <dbReference type="NCBI Taxonomy" id="153505"/>
    <lineage>
        <taxon>Eukaryota</taxon>
        <taxon>Fungi</taxon>
        <taxon>Dikarya</taxon>
        <taxon>Basidiomycota</taxon>
        <taxon>Agaricomycotina</taxon>
        <taxon>Agaricomycetes</taxon>
        <taxon>Agaricomycetidae</taxon>
        <taxon>Agaricales</taxon>
        <taxon>Marasmiineae</taxon>
        <taxon>Mycenaceae</taxon>
        <taxon>Mycena</taxon>
    </lineage>
</organism>